<name>A0ABX7Q0K0_9BACT</name>
<keyword evidence="3" id="KW-0479">Metal-binding</keyword>
<dbReference type="Pfam" id="PF04055">
    <property type="entry name" value="Radical_SAM"/>
    <property type="match status" value="1"/>
</dbReference>
<reference evidence="7 8" key="1">
    <citation type="submission" date="2021-03" db="EMBL/GenBank/DDBJ databases">
        <title>Geobacter metallireducens gen. nov. sp. nov., a microorganism capable of coupling the complete oxidation of organic compounds to the reduction of iron and other metals.</title>
        <authorList>
            <person name="Li Y."/>
        </authorList>
    </citation>
    <scope>NUCLEOTIDE SEQUENCE [LARGE SCALE GENOMIC DNA]</scope>
    <source>
        <strain evidence="7 8">Jerry-YX</strain>
    </source>
</reference>
<sequence>MLKKISFINKVFGYVWEWFVNPGRLKPSTFYPRVLNLLVTEQCNCRCLMCNIWERGDKRILAIKELHDVLADGLFANILHVGISGGEPTLRGDLPELIDVITGVLPKLKSISITTNGTNPEFLGKALPDIKKNCLNNNIDFTLNISIDGLDVVHDNIRQRPGTFRQVILLLNLARQLDIQVQIQCTVSERNVYCIEGVRYLAKQYGVDLVYRLATDIQRLNNHEKIKSIALNPDQKSFFADFLTSPATFIQTKLPSRRLFYSDLATRLLDSNKRSAPCYFKNEGVMLSASGELFTCSICSVPLGNVIDNSASDLYFSAKATSIRTLQLTSVCQYCWHDQSGAWSPIELFKGTLFWFRVYGLSNKIRTAIMFFSYGYYLSLRASQLTNHSSAFLPPLKSTDEKRALLVGCYGGEHVGDAAILGGVLQRLSRDFNISKAVVASSRIDRTRRWVNSLRNTIPVEVINYKHDVVNAEVSKCDYLVFAGGPLMDLPGLLIKHLEVAIYAYNLSIPILIEGCGIGPFKFTLSQQLVKRILRMASHIRLRTQASVDIVAELCGCKALLDKDPAYDYIDTLTKENTLRDFTPESLVPLVDTEKIIIGINLRPLWQKYAKGFVPMSKITNIEERFLLEFANALLKYKDKVRYIFFPMNPDQYGFSDLSIAYRLKEMLPDELDFHVWEYEPNVDEVLSLLKKVSGCITMRFHASIFSLSHNIKTIGIDYGIGKKSKVWDLFSEAKLTDNVINVEEFTCDWLVQQLHTTIKVHC</sequence>
<dbReference type="CDD" id="cd01335">
    <property type="entry name" value="Radical_SAM"/>
    <property type="match status" value="1"/>
</dbReference>
<evidence type="ECO:0000256" key="3">
    <source>
        <dbReference type="ARBA" id="ARBA00022723"/>
    </source>
</evidence>
<dbReference type="InterPro" id="IPR007197">
    <property type="entry name" value="rSAM"/>
</dbReference>
<evidence type="ECO:0000256" key="4">
    <source>
        <dbReference type="ARBA" id="ARBA00023004"/>
    </source>
</evidence>
<evidence type="ECO:0000313" key="7">
    <source>
        <dbReference type="EMBL" id="QSV44854.1"/>
    </source>
</evidence>
<keyword evidence="2" id="KW-0949">S-adenosyl-L-methionine</keyword>
<keyword evidence="5" id="KW-0411">Iron-sulfur</keyword>
<evidence type="ECO:0000256" key="5">
    <source>
        <dbReference type="ARBA" id="ARBA00023014"/>
    </source>
</evidence>
<dbReference type="SFLD" id="SFLDG01067">
    <property type="entry name" value="SPASM/twitch_domain_containing"/>
    <property type="match status" value="1"/>
</dbReference>
<dbReference type="Pfam" id="PF04230">
    <property type="entry name" value="PS_pyruv_trans"/>
    <property type="match status" value="1"/>
</dbReference>
<accession>A0ABX7Q0K0</accession>
<dbReference type="InterPro" id="IPR050377">
    <property type="entry name" value="Radical_SAM_PqqE_MftC-like"/>
</dbReference>
<keyword evidence="4" id="KW-0408">Iron</keyword>
<dbReference type="SFLD" id="SFLDS00029">
    <property type="entry name" value="Radical_SAM"/>
    <property type="match status" value="1"/>
</dbReference>
<dbReference type="InterPro" id="IPR058240">
    <property type="entry name" value="rSAM_sf"/>
</dbReference>
<protein>
    <submittedName>
        <fullName evidence="7">Polysaccharide pyruvyl transferase family protein</fullName>
    </submittedName>
</protein>
<organism evidence="7 8">
    <name type="scientific">Geobacter benzoatilyticus</name>
    <dbReference type="NCBI Taxonomy" id="2815309"/>
    <lineage>
        <taxon>Bacteria</taxon>
        <taxon>Pseudomonadati</taxon>
        <taxon>Thermodesulfobacteriota</taxon>
        <taxon>Desulfuromonadia</taxon>
        <taxon>Geobacterales</taxon>
        <taxon>Geobacteraceae</taxon>
        <taxon>Geobacter</taxon>
    </lineage>
</organism>
<dbReference type="PANTHER" id="PTHR11228">
    <property type="entry name" value="RADICAL SAM DOMAIN PROTEIN"/>
    <property type="match status" value="1"/>
</dbReference>
<keyword evidence="8" id="KW-1185">Reference proteome</keyword>
<dbReference type="SUPFAM" id="SSF102114">
    <property type="entry name" value="Radical SAM enzymes"/>
    <property type="match status" value="1"/>
</dbReference>
<dbReference type="Proteomes" id="UP000663651">
    <property type="component" value="Chromosome"/>
</dbReference>
<gene>
    <name evidence="7" type="ORF">JZM60_11900</name>
</gene>
<dbReference type="GO" id="GO:0016740">
    <property type="term" value="F:transferase activity"/>
    <property type="evidence" value="ECO:0007669"/>
    <property type="project" value="UniProtKB-KW"/>
</dbReference>
<dbReference type="Gene3D" id="3.20.20.70">
    <property type="entry name" value="Aldolase class I"/>
    <property type="match status" value="1"/>
</dbReference>
<dbReference type="PROSITE" id="PS51918">
    <property type="entry name" value="RADICAL_SAM"/>
    <property type="match status" value="1"/>
</dbReference>
<dbReference type="InterPro" id="IPR013785">
    <property type="entry name" value="Aldolase_TIM"/>
</dbReference>
<evidence type="ECO:0000259" key="6">
    <source>
        <dbReference type="PROSITE" id="PS51918"/>
    </source>
</evidence>
<keyword evidence="7" id="KW-0808">Transferase</keyword>
<dbReference type="InterPro" id="IPR007345">
    <property type="entry name" value="Polysacch_pyruvyl_Trfase"/>
</dbReference>
<evidence type="ECO:0000256" key="1">
    <source>
        <dbReference type="ARBA" id="ARBA00001966"/>
    </source>
</evidence>
<evidence type="ECO:0000256" key="2">
    <source>
        <dbReference type="ARBA" id="ARBA00022691"/>
    </source>
</evidence>
<evidence type="ECO:0000313" key="8">
    <source>
        <dbReference type="Proteomes" id="UP000663651"/>
    </source>
</evidence>
<feature type="domain" description="Radical SAM core" evidence="6">
    <location>
        <begin position="29"/>
        <end position="262"/>
    </location>
</feature>
<dbReference type="PANTHER" id="PTHR11228:SF34">
    <property type="entry name" value="TUNGSTEN-CONTAINING ALDEHYDE FERREDOXIN OXIDOREDUCTASE COFACTOR MODIFYING PROTEIN"/>
    <property type="match status" value="1"/>
</dbReference>
<comment type="cofactor">
    <cofactor evidence="1">
        <name>[4Fe-4S] cluster</name>
        <dbReference type="ChEBI" id="CHEBI:49883"/>
    </cofactor>
</comment>
<dbReference type="RefSeq" id="WP_207162668.1">
    <property type="nucleotide sequence ID" value="NZ_CP071382.1"/>
</dbReference>
<proteinExistence type="predicted"/>
<dbReference type="EMBL" id="CP071382">
    <property type="protein sequence ID" value="QSV44854.1"/>
    <property type="molecule type" value="Genomic_DNA"/>
</dbReference>